<dbReference type="Pfam" id="PF07714">
    <property type="entry name" value="PK_Tyr_Ser-Thr"/>
    <property type="match status" value="1"/>
</dbReference>
<dbReference type="InterPro" id="IPR000719">
    <property type="entry name" value="Prot_kinase_dom"/>
</dbReference>
<keyword evidence="2" id="KW-1003">Cell membrane</keyword>
<evidence type="ECO:0000256" key="2">
    <source>
        <dbReference type="ARBA" id="ARBA00022475"/>
    </source>
</evidence>
<organism evidence="12 13">
    <name type="scientific">Phtheirospermum japonicum</name>
    <dbReference type="NCBI Taxonomy" id="374723"/>
    <lineage>
        <taxon>Eukaryota</taxon>
        <taxon>Viridiplantae</taxon>
        <taxon>Streptophyta</taxon>
        <taxon>Embryophyta</taxon>
        <taxon>Tracheophyta</taxon>
        <taxon>Spermatophyta</taxon>
        <taxon>Magnoliopsida</taxon>
        <taxon>eudicotyledons</taxon>
        <taxon>Gunneridae</taxon>
        <taxon>Pentapetalae</taxon>
        <taxon>asterids</taxon>
        <taxon>lamiids</taxon>
        <taxon>Lamiales</taxon>
        <taxon>Orobanchaceae</taxon>
        <taxon>Orobanchaceae incertae sedis</taxon>
        <taxon>Phtheirospermum</taxon>
    </lineage>
</organism>
<keyword evidence="3 10" id="KW-0812">Transmembrane</keyword>
<dbReference type="InterPro" id="IPR011009">
    <property type="entry name" value="Kinase-like_dom_sf"/>
</dbReference>
<comment type="caution">
    <text evidence="12">The sequence shown here is derived from an EMBL/GenBank/DDBJ whole genome shotgun (WGS) entry which is preliminary data.</text>
</comment>
<proteinExistence type="predicted"/>
<accession>A0A830C0K0</accession>
<dbReference type="AlphaFoldDB" id="A0A830C0K0"/>
<evidence type="ECO:0000256" key="6">
    <source>
        <dbReference type="ARBA" id="ARBA00022840"/>
    </source>
</evidence>
<evidence type="ECO:0000313" key="12">
    <source>
        <dbReference type="EMBL" id="GFP94057.1"/>
    </source>
</evidence>
<dbReference type="GO" id="GO:0005886">
    <property type="term" value="C:plasma membrane"/>
    <property type="evidence" value="ECO:0007669"/>
    <property type="project" value="UniProtKB-SubCell"/>
</dbReference>
<dbReference type="PROSITE" id="PS50011">
    <property type="entry name" value="PROTEIN_KINASE_DOM"/>
    <property type="match status" value="1"/>
</dbReference>
<dbReference type="GO" id="GO:0005524">
    <property type="term" value="F:ATP binding"/>
    <property type="evidence" value="ECO:0007669"/>
    <property type="project" value="UniProtKB-KW"/>
</dbReference>
<dbReference type="EMBL" id="BMAC01000333">
    <property type="protein sequence ID" value="GFP94057.1"/>
    <property type="molecule type" value="Genomic_DNA"/>
</dbReference>
<dbReference type="Gene3D" id="3.30.200.20">
    <property type="entry name" value="Phosphorylase Kinase, domain 1"/>
    <property type="match status" value="1"/>
</dbReference>
<dbReference type="PANTHER" id="PTHR45927">
    <property type="entry name" value="LYSM-DOMAIN RECEPTOR-LIKE KINASE-RELATED"/>
    <property type="match status" value="1"/>
</dbReference>
<protein>
    <submittedName>
        <fullName evidence="12">Protein lyk2</fullName>
    </submittedName>
</protein>
<keyword evidence="6" id="KW-0067">ATP-binding</keyword>
<keyword evidence="5" id="KW-0547">Nucleotide-binding</keyword>
<dbReference type="Proteomes" id="UP000653305">
    <property type="component" value="Unassembled WGS sequence"/>
</dbReference>
<name>A0A830C0K0_9LAMI</name>
<evidence type="ECO:0000256" key="3">
    <source>
        <dbReference type="ARBA" id="ARBA00022692"/>
    </source>
</evidence>
<evidence type="ECO:0000259" key="11">
    <source>
        <dbReference type="PROSITE" id="PS50011"/>
    </source>
</evidence>
<evidence type="ECO:0000313" key="13">
    <source>
        <dbReference type="Proteomes" id="UP000653305"/>
    </source>
</evidence>
<evidence type="ECO:0000256" key="5">
    <source>
        <dbReference type="ARBA" id="ARBA00022741"/>
    </source>
</evidence>
<evidence type="ECO:0000256" key="7">
    <source>
        <dbReference type="ARBA" id="ARBA00022989"/>
    </source>
</evidence>
<evidence type="ECO:0000256" key="1">
    <source>
        <dbReference type="ARBA" id="ARBA00004162"/>
    </source>
</evidence>
<dbReference type="Gene3D" id="1.10.510.10">
    <property type="entry name" value="Transferase(Phosphotransferase) domain 1"/>
    <property type="match status" value="1"/>
</dbReference>
<keyword evidence="9" id="KW-1015">Disulfide bond</keyword>
<gene>
    <name evidence="12" type="ORF">PHJA_001550100</name>
</gene>
<sequence length="416" mass="46345">MLGVYISIPIIALLVCIAIFAAIFFFHRKKTTKNEEPIKNGADLETQQLGLSIRTTSDQKVSFEGSQYNFDDPTTDNYTTATPHKAPLENYTFEDLQKSTEDFSSSNLIEGSVFHGRLKGKNLAIKRVKSDLISKVDHQVFDERSQRHVNMIRLLGTCLTDGPDSFVVFEYAKNGSLKDWIHGGLAIKSHFIESCSCFLTWDQRLKICLDVATALQYMHHVMNPSYVHRNIKSRNIFLDEDFSAKVGNLGLARCIGPETDDQEESCTQGQNWNKGYLAPEYLTQGTISPSADVFAYGVVLLEVLSGKPPIRRVEGENGIFVKLSDEIKRVLGSDGADELKGWIDGALGENYSFDAAVMLANLAKSCVDDDFSLRPNAGEIVEKLLRLVEDSPETDDQFSVCESSCKPLVKMADKDI</sequence>
<keyword evidence="7 10" id="KW-1133">Transmembrane helix</keyword>
<dbReference type="SUPFAM" id="SSF56112">
    <property type="entry name" value="Protein kinase-like (PK-like)"/>
    <property type="match status" value="1"/>
</dbReference>
<feature type="transmembrane region" description="Helical" evidence="10">
    <location>
        <begin position="6"/>
        <end position="26"/>
    </location>
</feature>
<dbReference type="OrthoDB" id="4062651at2759"/>
<dbReference type="InterPro" id="IPR052611">
    <property type="entry name" value="Plant_RLK_LysM"/>
</dbReference>
<dbReference type="InterPro" id="IPR001245">
    <property type="entry name" value="Ser-Thr/Tyr_kinase_cat_dom"/>
</dbReference>
<feature type="domain" description="Protein kinase" evidence="11">
    <location>
        <begin position="99"/>
        <end position="387"/>
    </location>
</feature>
<comment type="subcellular location">
    <subcellularLocation>
        <location evidence="1">Cell membrane</location>
        <topology evidence="1">Single-pass membrane protein</topology>
    </subcellularLocation>
</comment>
<evidence type="ECO:0000256" key="8">
    <source>
        <dbReference type="ARBA" id="ARBA00023136"/>
    </source>
</evidence>
<dbReference type="GO" id="GO:0004672">
    <property type="term" value="F:protein kinase activity"/>
    <property type="evidence" value="ECO:0007669"/>
    <property type="project" value="InterPro"/>
</dbReference>
<evidence type="ECO:0000256" key="10">
    <source>
        <dbReference type="SAM" id="Phobius"/>
    </source>
</evidence>
<reference evidence="12" key="1">
    <citation type="submission" date="2020-07" db="EMBL/GenBank/DDBJ databases">
        <title>Ethylene signaling mediates host invasion by parasitic plants.</title>
        <authorList>
            <person name="Yoshida S."/>
        </authorList>
    </citation>
    <scope>NUCLEOTIDE SEQUENCE</scope>
    <source>
        <strain evidence="12">Okayama</strain>
    </source>
</reference>
<evidence type="ECO:0000256" key="4">
    <source>
        <dbReference type="ARBA" id="ARBA00022729"/>
    </source>
</evidence>
<evidence type="ECO:0000256" key="9">
    <source>
        <dbReference type="ARBA" id="ARBA00023157"/>
    </source>
</evidence>
<keyword evidence="4" id="KW-0732">Signal</keyword>
<dbReference type="GO" id="GO:0051707">
    <property type="term" value="P:response to other organism"/>
    <property type="evidence" value="ECO:0007669"/>
    <property type="project" value="UniProtKB-ARBA"/>
</dbReference>
<dbReference type="PANTHER" id="PTHR45927:SF13">
    <property type="entry name" value="PROTEIN LYK2"/>
    <property type="match status" value="1"/>
</dbReference>
<keyword evidence="13" id="KW-1185">Reference proteome</keyword>
<dbReference type="FunFam" id="1.10.510.10:FF:000468">
    <property type="entry name" value="PTI1-like tyrosine-protein kinase 3"/>
    <property type="match status" value="1"/>
</dbReference>
<keyword evidence="8 10" id="KW-0472">Membrane</keyword>